<accession>A0A5J4P0G9</accession>
<gene>
    <name evidence="1" type="ORF">DEA37_0008207</name>
</gene>
<dbReference type="Proteomes" id="UP000324629">
    <property type="component" value="Unassembled WGS sequence"/>
</dbReference>
<comment type="caution">
    <text evidence="1">The sequence shown here is derived from an EMBL/GenBank/DDBJ whole genome shotgun (WGS) entry which is preliminary data.</text>
</comment>
<reference evidence="1 2" key="1">
    <citation type="journal article" date="2019" name="Gigascience">
        <title>Whole-genome sequence of the oriental lung fluke Paragonimus westermani.</title>
        <authorList>
            <person name="Oey H."/>
            <person name="Zakrzewski M."/>
            <person name="Narain K."/>
            <person name="Devi K.R."/>
            <person name="Agatsuma T."/>
            <person name="Nawaratna S."/>
            <person name="Gobert G.N."/>
            <person name="Jones M.K."/>
            <person name="Ragan M.A."/>
            <person name="McManus D.P."/>
            <person name="Krause L."/>
        </authorList>
    </citation>
    <scope>NUCLEOTIDE SEQUENCE [LARGE SCALE GENOMIC DNA]</scope>
    <source>
        <strain evidence="1 2">IND2009</strain>
    </source>
</reference>
<proteinExistence type="predicted"/>
<sequence>RETEQINGAVLFLSDPALSEDWQSEVKKKHPKFFLRHEERLIHPGGVLCSDNRLIIPIPLRKTVLDSFHKGYFTVERIWRWSQMNFDSCAMVKHCDASVSKQFLTKGHLVAVENLKRNENILISKPDKGSGIVLLIKANYINKIRTILDDQTKFRKMENEKDKTPQIEEAISKSLRCLKQRGIIDSTTIGTTISRLYGLSKIHKIGVPLRPILDVCNSPYHPLCHKY</sequence>
<name>A0A5J4P0G9_9TREM</name>
<evidence type="ECO:0000313" key="1">
    <source>
        <dbReference type="EMBL" id="KAA3681281.1"/>
    </source>
</evidence>
<feature type="non-terminal residue" evidence="1">
    <location>
        <position position="1"/>
    </location>
</feature>
<organism evidence="1 2">
    <name type="scientific">Paragonimus westermani</name>
    <dbReference type="NCBI Taxonomy" id="34504"/>
    <lineage>
        <taxon>Eukaryota</taxon>
        <taxon>Metazoa</taxon>
        <taxon>Spiralia</taxon>
        <taxon>Lophotrochozoa</taxon>
        <taxon>Platyhelminthes</taxon>
        <taxon>Trematoda</taxon>
        <taxon>Digenea</taxon>
        <taxon>Plagiorchiida</taxon>
        <taxon>Troglotremata</taxon>
        <taxon>Troglotrematidae</taxon>
        <taxon>Paragonimus</taxon>
    </lineage>
</organism>
<evidence type="ECO:0000313" key="2">
    <source>
        <dbReference type="Proteomes" id="UP000324629"/>
    </source>
</evidence>
<feature type="non-terminal residue" evidence="1">
    <location>
        <position position="227"/>
    </location>
</feature>
<dbReference type="EMBL" id="QNGE01000238">
    <property type="protein sequence ID" value="KAA3681281.1"/>
    <property type="molecule type" value="Genomic_DNA"/>
</dbReference>
<protein>
    <submittedName>
        <fullName evidence="1">Uncharacterized protein</fullName>
    </submittedName>
</protein>
<dbReference type="AlphaFoldDB" id="A0A5J4P0G9"/>
<keyword evidence="2" id="KW-1185">Reference proteome</keyword>